<dbReference type="EMBL" id="KZ824772">
    <property type="protein sequence ID" value="RAH86421.1"/>
    <property type="molecule type" value="Genomic_DNA"/>
</dbReference>
<feature type="region of interest" description="Disordered" evidence="1">
    <location>
        <begin position="1"/>
        <end position="61"/>
    </location>
</feature>
<protein>
    <submittedName>
        <fullName evidence="2">Uncharacterized protein</fullName>
    </submittedName>
</protein>
<feature type="compositionally biased region" description="Polar residues" evidence="1">
    <location>
        <begin position="39"/>
        <end position="57"/>
    </location>
</feature>
<dbReference type="Proteomes" id="UP000249497">
    <property type="component" value="Unassembled WGS sequence"/>
</dbReference>
<evidence type="ECO:0000256" key="1">
    <source>
        <dbReference type="SAM" id="MobiDB-lite"/>
    </source>
</evidence>
<keyword evidence="3" id="KW-1185">Reference proteome</keyword>
<dbReference type="OrthoDB" id="5375886at2759"/>
<reference evidence="2 3" key="1">
    <citation type="submission" date="2018-02" db="EMBL/GenBank/DDBJ databases">
        <title>The genomes of Aspergillus section Nigri reveals drivers in fungal speciation.</title>
        <authorList>
            <consortium name="DOE Joint Genome Institute"/>
            <person name="Vesth T.C."/>
            <person name="Nybo J."/>
            <person name="Theobald S."/>
            <person name="Brandl J."/>
            <person name="Frisvad J.C."/>
            <person name="Nielsen K.F."/>
            <person name="Lyhne E.K."/>
            <person name="Kogle M.E."/>
            <person name="Kuo A."/>
            <person name="Riley R."/>
            <person name="Clum A."/>
            <person name="Nolan M."/>
            <person name="Lipzen A."/>
            <person name="Salamov A."/>
            <person name="Henrissat B."/>
            <person name="Wiebenga A."/>
            <person name="De vries R.P."/>
            <person name="Grigoriev I.V."/>
            <person name="Mortensen U.H."/>
            <person name="Andersen M.R."/>
            <person name="Baker S.E."/>
        </authorList>
    </citation>
    <scope>NUCLEOTIDE SEQUENCE [LARGE SCALE GENOMIC DNA]</scope>
    <source>
        <strain evidence="2 3">CBS 114.51</strain>
    </source>
</reference>
<organism evidence="2 3">
    <name type="scientific">Aspergillus japonicus CBS 114.51</name>
    <dbReference type="NCBI Taxonomy" id="1448312"/>
    <lineage>
        <taxon>Eukaryota</taxon>
        <taxon>Fungi</taxon>
        <taxon>Dikarya</taxon>
        <taxon>Ascomycota</taxon>
        <taxon>Pezizomycotina</taxon>
        <taxon>Eurotiomycetes</taxon>
        <taxon>Eurotiomycetidae</taxon>
        <taxon>Eurotiales</taxon>
        <taxon>Aspergillaceae</taxon>
        <taxon>Aspergillus</taxon>
        <taxon>Aspergillus subgen. Circumdati</taxon>
    </lineage>
</organism>
<feature type="compositionally biased region" description="Low complexity" evidence="1">
    <location>
        <begin position="15"/>
        <end position="33"/>
    </location>
</feature>
<evidence type="ECO:0000313" key="3">
    <source>
        <dbReference type="Proteomes" id="UP000249497"/>
    </source>
</evidence>
<accession>A0A8T8XEF1</accession>
<dbReference type="RefSeq" id="XP_025532315.1">
    <property type="nucleotide sequence ID" value="XM_025673271.1"/>
</dbReference>
<dbReference type="GeneID" id="37176963"/>
<name>A0A8T8XEF1_ASPJA</name>
<proteinExistence type="predicted"/>
<evidence type="ECO:0000313" key="2">
    <source>
        <dbReference type="EMBL" id="RAH86421.1"/>
    </source>
</evidence>
<dbReference type="AlphaFoldDB" id="A0A8T8XEF1"/>
<sequence>MSAPNSGRQSPPPESQTGAQQQSPPSQGQTGQTYETRPGQASQEQSENTKSSLSSNPKHPLEDIEAAKLMFYVLVGKGSRSVKVRTP</sequence>
<gene>
    <name evidence="2" type="ORF">BO86DRAFT_395059</name>
</gene>